<feature type="transmembrane region" description="Helical" evidence="1">
    <location>
        <begin position="308"/>
        <end position="325"/>
    </location>
</feature>
<name>A0A3D8Y479_9BACT</name>
<proteinExistence type="predicted"/>
<organism evidence="3 4">
    <name type="scientific">Dyadobacter luteus</name>
    <dbReference type="NCBI Taxonomy" id="2259619"/>
    <lineage>
        <taxon>Bacteria</taxon>
        <taxon>Pseudomonadati</taxon>
        <taxon>Bacteroidota</taxon>
        <taxon>Cytophagia</taxon>
        <taxon>Cytophagales</taxon>
        <taxon>Spirosomataceae</taxon>
        <taxon>Dyadobacter</taxon>
    </lineage>
</organism>
<sequence>MKKAYINNLRGLDLLRFLLSVSVIIWHYQHFFYPFISFEKREVFLTKQPFFHFFELFYTKGYYAVQVFWLISGVIFYKIYQQNISLGKIRLPQFMLNRFSRLYPLHLLTLFIVIGLQFWYNSEYGRYFIYEKNGAQSFFQNLLFVQAWGDNRLSFNGPTWSVSIEIMVYLVFFGICASGLIRTSWGLIGVFIFFMMIKKWELLFAGDDLSSSIYLFFAGCLLTRVYDMVAQNRLQQSGILLILFISWYSTQHTPRIIEPLYERVTGFLYPDLLTFSLLSVWIFIVVFSHQFFDRVPDSVFRFFGDMTYSTYLIHFPIQLLMFLLLKPESYSTFFAPWVFVIYLLVVFALGQLTFRFFEVPVQNKLRELLKRSKIS</sequence>
<evidence type="ECO:0000256" key="1">
    <source>
        <dbReference type="SAM" id="Phobius"/>
    </source>
</evidence>
<dbReference type="Proteomes" id="UP000256373">
    <property type="component" value="Unassembled WGS sequence"/>
</dbReference>
<evidence type="ECO:0000313" key="4">
    <source>
        <dbReference type="Proteomes" id="UP000256373"/>
    </source>
</evidence>
<feature type="transmembrane region" description="Helical" evidence="1">
    <location>
        <begin position="61"/>
        <end position="80"/>
    </location>
</feature>
<keyword evidence="1" id="KW-0812">Transmembrane</keyword>
<dbReference type="AlphaFoldDB" id="A0A3D8Y479"/>
<keyword evidence="4" id="KW-1185">Reference proteome</keyword>
<dbReference type="Pfam" id="PF01757">
    <property type="entry name" value="Acyl_transf_3"/>
    <property type="match status" value="1"/>
</dbReference>
<reference evidence="3 4" key="1">
    <citation type="submission" date="2018-07" db="EMBL/GenBank/DDBJ databases">
        <title>Dyadobacter roseus sp. nov., isolated from rose rhizosphere soil.</title>
        <authorList>
            <person name="Chen L."/>
        </authorList>
    </citation>
    <scope>NUCLEOTIDE SEQUENCE [LARGE SCALE GENOMIC DNA]</scope>
    <source>
        <strain evidence="3 4">RS19</strain>
    </source>
</reference>
<dbReference type="OrthoDB" id="9767863at2"/>
<gene>
    <name evidence="3" type="ORF">DSL64_24940</name>
</gene>
<keyword evidence="1" id="KW-1133">Transmembrane helix</keyword>
<dbReference type="InterPro" id="IPR050879">
    <property type="entry name" value="Acyltransferase_3"/>
</dbReference>
<feature type="transmembrane region" description="Helical" evidence="1">
    <location>
        <begin position="12"/>
        <end position="29"/>
    </location>
</feature>
<dbReference type="EMBL" id="QNUL01000031">
    <property type="protein sequence ID" value="REA57062.1"/>
    <property type="molecule type" value="Genomic_DNA"/>
</dbReference>
<feature type="transmembrane region" description="Helical" evidence="1">
    <location>
        <begin position="337"/>
        <end position="357"/>
    </location>
</feature>
<dbReference type="RefSeq" id="WP_115833676.1">
    <property type="nucleotide sequence ID" value="NZ_QNUL01000031.1"/>
</dbReference>
<feature type="domain" description="Acyltransferase 3" evidence="2">
    <location>
        <begin position="10"/>
        <end position="352"/>
    </location>
</feature>
<evidence type="ECO:0000313" key="3">
    <source>
        <dbReference type="EMBL" id="REA57062.1"/>
    </source>
</evidence>
<feature type="transmembrane region" description="Helical" evidence="1">
    <location>
        <begin position="268"/>
        <end position="288"/>
    </location>
</feature>
<keyword evidence="1" id="KW-0472">Membrane</keyword>
<comment type="caution">
    <text evidence="3">The sequence shown here is derived from an EMBL/GenBank/DDBJ whole genome shotgun (WGS) entry which is preliminary data.</text>
</comment>
<accession>A0A3D8Y479</accession>
<dbReference type="InterPro" id="IPR002656">
    <property type="entry name" value="Acyl_transf_3_dom"/>
</dbReference>
<dbReference type="PANTHER" id="PTHR23028">
    <property type="entry name" value="ACETYLTRANSFERASE"/>
    <property type="match status" value="1"/>
</dbReference>
<feature type="transmembrane region" description="Helical" evidence="1">
    <location>
        <begin position="166"/>
        <end position="197"/>
    </location>
</feature>
<dbReference type="GO" id="GO:0016747">
    <property type="term" value="F:acyltransferase activity, transferring groups other than amino-acyl groups"/>
    <property type="evidence" value="ECO:0007669"/>
    <property type="project" value="InterPro"/>
</dbReference>
<feature type="transmembrane region" description="Helical" evidence="1">
    <location>
        <begin position="101"/>
        <end position="120"/>
    </location>
</feature>
<evidence type="ECO:0000259" key="2">
    <source>
        <dbReference type="Pfam" id="PF01757"/>
    </source>
</evidence>
<protein>
    <recommendedName>
        <fullName evidence="2">Acyltransferase 3 domain-containing protein</fullName>
    </recommendedName>
</protein>